<organism evidence="3 4">
    <name type="scientific">Couchioplanes caeruleus subsp. caeruleus</name>
    <dbReference type="NCBI Taxonomy" id="56427"/>
    <lineage>
        <taxon>Bacteria</taxon>
        <taxon>Bacillati</taxon>
        <taxon>Actinomycetota</taxon>
        <taxon>Actinomycetes</taxon>
        <taxon>Micromonosporales</taxon>
        <taxon>Micromonosporaceae</taxon>
        <taxon>Couchioplanes</taxon>
    </lineage>
</organism>
<dbReference type="AlphaFoldDB" id="A0A1K0FLI3"/>
<dbReference type="GO" id="GO:0008757">
    <property type="term" value="F:S-adenosylmethionine-dependent methyltransferase activity"/>
    <property type="evidence" value="ECO:0007669"/>
    <property type="project" value="InterPro"/>
</dbReference>
<evidence type="ECO:0000313" key="4">
    <source>
        <dbReference type="Proteomes" id="UP000182486"/>
    </source>
</evidence>
<dbReference type="Pfam" id="PF08241">
    <property type="entry name" value="Methyltransf_11"/>
    <property type="match status" value="1"/>
</dbReference>
<dbReference type="InterPro" id="IPR013216">
    <property type="entry name" value="Methyltransf_11"/>
</dbReference>
<dbReference type="Gene3D" id="3.40.50.150">
    <property type="entry name" value="Vaccinia Virus protein VP39"/>
    <property type="match status" value="1"/>
</dbReference>
<evidence type="ECO:0000259" key="2">
    <source>
        <dbReference type="Pfam" id="PF08241"/>
    </source>
</evidence>
<keyword evidence="4" id="KW-1185">Reference proteome</keyword>
<gene>
    <name evidence="3" type="ORF">BG844_13920</name>
</gene>
<dbReference type="SUPFAM" id="SSF53335">
    <property type="entry name" value="S-adenosyl-L-methionine-dependent methyltransferases"/>
    <property type="match status" value="1"/>
</dbReference>
<evidence type="ECO:0000313" key="3">
    <source>
        <dbReference type="EMBL" id="OJF13665.1"/>
    </source>
</evidence>
<comment type="caution">
    <text evidence="3">The sequence shown here is derived from an EMBL/GenBank/DDBJ whole genome shotgun (WGS) entry which is preliminary data.</text>
</comment>
<proteinExistence type="predicted"/>
<reference evidence="3 4" key="1">
    <citation type="submission" date="2016-09" db="EMBL/GenBank/DDBJ databases">
        <title>Couchioplanes caeruleus draft genome sequence.</title>
        <authorList>
            <person name="Sheehan J."/>
            <person name="Caffrey P."/>
        </authorList>
    </citation>
    <scope>NUCLEOTIDE SEQUENCE [LARGE SCALE GENOMIC DNA]</scope>
    <source>
        <strain evidence="3 4">DSM 43634</strain>
    </source>
</reference>
<protein>
    <recommendedName>
        <fullName evidence="2">Methyltransferase type 11 domain-containing protein</fullName>
    </recommendedName>
</protein>
<dbReference type="CDD" id="cd02440">
    <property type="entry name" value="AdoMet_MTases"/>
    <property type="match status" value="1"/>
</dbReference>
<sequence>MTTEPPAVTYAFDNDVSEAANQLRHIGDTVDPHSIAVLDTLGVKSGSTCWDVGAGSGSIARWLAQRVGPHGRVLATDIKPQHVQVQDNLEILRHDVRTDPFPPDRFDLIHARLLLMHLPAREQILGRLVEALKPGGILVVSDWETSHLDLVLDSPDENGTRVFQRFLETCLAGSPAVGIDPRWAARANGAMRRAGLTDVTTTVHARSWAGGTGACLLHRSNTIQLQPHLLLGGFTEDELTTLRELLIDPRFVISSYLMFTTVGVRAPERP</sequence>
<dbReference type="Proteomes" id="UP000182486">
    <property type="component" value="Unassembled WGS sequence"/>
</dbReference>
<dbReference type="PANTHER" id="PTHR43861:SF3">
    <property type="entry name" value="PUTATIVE (AFU_ORTHOLOGUE AFUA_2G14390)-RELATED"/>
    <property type="match status" value="1"/>
</dbReference>
<accession>A0A1K0FLI3</accession>
<feature type="domain" description="Methyltransferase type 11" evidence="2">
    <location>
        <begin position="51"/>
        <end position="140"/>
    </location>
</feature>
<dbReference type="EMBL" id="MEIA01000140">
    <property type="protein sequence ID" value="OJF13665.1"/>
    <property type="molecule type" value="Genomic_DNA"/>
</dbReference>
<dbReference type="InterPro" id="IPR029063">
    <property type="entry name" value="SAM-dependent_MTases_sf"/>
</dbReference>
<evidence type="ECO:0000256" key="1">
    <source>
        <dbReference type="ARBA" id="ARBA00022679"/>
    </source>
</evidence>
<keyword evidence="1" id="KW-0808">Transferase</keyword>
<dbReference type="RefSeq" id="WP_071805753.1">
    <property type="nucleotide sequence ID" value="NZ_MEIA01000140.1"/>
</dbReference>
<dbReference type="PANTHER" id="PTHR43861">
    <property type="entry name" value="TRANS-ACONITATE 2-METHYLTRANSFERASE-RELATED"/>
    <property type="match status" value="1"/>
</dbReference>
<name>A0A1K0FLI3_9ACTN</name>